<dbReference type="InterPro" id="IPR017911">
    <property type="entry name" value="MacB-like_ATP-bd"/>
</dbReference>
<gene>
    <name evidence="5" type="ORF">AAA081_01520</name>
</gene>
<feature type="domain" description="ABC transporter" evidence="4">
    <location>
        <begin position="5"/>
        <end position="233"/>
    </location>
</feature>
<keyword evidence="2" id="KW-0547">Nucleotide-binding</keyword>
<dbReference type="InterPro" id="IPR003593">
    <property type="entry name" value="AAA+_ATPase"/>
</dbReference>
<dbReference type="InterPro" id="IPR015854">
    <property type="entry name" value="ABC_transpr_LolD-like"/>
</dbReference>
<dbReference type="PANTHER" id="PTHR24220:SF662">
    <property type="entry name" value="ABC TRANSPORTER ATP-BINDING PROTEIN"/>
    <property type="match status" value="1"/>
</dbReference>
<dbReference type="Pfam" id="PF00005">
    <property type="entry name" value="ABC_tran"/>
    <property type="match status" value="1"/>
</dbReference>
<dbReference type="GO" id="GO:0005524">
    <property type="term" value="F:ATP binding"/>
    <property type="evidence" value="ECO:0007669"/>
    <property type="project" value="UniProtKB-KW"/>
</dbReference>
<dbReference type="InterPro" id="IPR027417">
    <property type="entry name" value="P-loop_NTPase"/>
</dbReference>
<evidence type="ECO:0000313" key="6">
    <source>
        <dbReference type="Proteomes" id="UP001481872"/>
    </source>
</evidence>
<name>A0ABV1J458_9FIRM</name>
<reference evidence="5 6" key="1">
    <citation type="submission" date="2024-04" db="EMBL/GenBank/DDBJ databases">
        <title>Human intestinal bacterial collection.</title>
        <authorList>
            <person name="Pauvert C."/>
            <person name="Hitch T.C.A."/>
            <person name="Clavel T."/>
        </authorList>
    </citation>
    <scope>NUCLEOTIDE SEQUENCE [LARGE SCALE GENOMIC DNA]</scope>
    <source>
        <strain evidence="5 6">CLA-SR-H026</strain>
    </source>
</reference>
<sequence length="234" mass="26306">MESIIETENLSKSFKRGSNTLFAVKNVNFTLKEGDFVNIIGRSGSGKSTFLNLLSGLLKPTEGKIFAKGKNISDFSDREISKYRNEIIGFVPQSLGTLPNLNVLENVSLPYYLFKRDESAYEKAAMLLDLMGILHLKDDFAKNLSGGELKRVLIARSMINSPELLILDEPTSDLDKNTTMEIMDLLKKINSKGTALIIVTHELDILKYGNTLYQMEDGSLIKKEDRDEFIKEND</sequence>
<dbReference type="InterPro" id="IPR017871">
    <property type="entry name" value="ABC_transporter-like_CS"/>
</dbReference>
<dbReference type="PROSITE" id="PS50893">
    <property type="entry name" value="ABC_TRANSPORTER_2"/>
    <property type="match status" value="1"/>
</dbReference>
<evidence type="ECO:0000313" key="5">
    <source>
        <dbReference type="EMBL" id="MEQ3352983.1"/>
    </source>
</evidence>
<dbReference type="InterPro" id="IPR003439">
    <property type="entry name" value="ABC_transporter-like_ATP-bd"/>
</dbReference>
<proteinExistence type="predicted"/>
<dbReference type="PANTHER" id="PTHR24220">
    <property type="entry name" value="IMPORT ATP-BINDING PROTEIN"/>
    <property type="match status" value="1"/>
</dbReference>
<comment type="caution">
    <text evidence="5">The sequence shown here is derived from an EMBL/GenBank/DDBJ whole genome shotgun (WGS) entry which is preliminary data.</text>
</comment>
<evidence type="ECO:0000259" key="4">
    <source>
        <dbReference type="PROSITE" id="PS50893"/>
    </source>
</evidence>
<keyword evidence="1" id="KW-0813">Transport</keyword>
<dbReference type="PROSITE" id="PS00211">
    <property type="entry name" value="ABC_TRANSPORTER_1"/>
    <property type="match status" value="1"/>
</dbReference>
<dbReference type="CDD" id="cd03255">
    <property type="entry name" value="ABC_MJ0796_LolCDE_FtsE"/>
    <property type="match status" value="1"/>
</dbReference>
<organism evidence="5 6">
    <name type="scientific">Aedoeadaptatus acetigenes</name>
    <dbReference type="NCBI Taxonomy" id="2981723"/>
    <lineage>
        <taxon>Bacteria</taxon>
        <taxon>Bacillati</taxon>
        <taxon>Bacillota</taxon>
        <taxon>Tissierellia</taxon>
        <taxon>Tissierellales</taxon>
        <taxon>Peptoniphilaceae</taxon>
        <taxon>Aedoeadaptatus</taxon>
    </lineage>
</organism>
<dbReference type="EMBL" id="JBBNPS010000002">
    <property type="protein sequence ID" value="MEQ3352983.1"/>
    <property type="molecule type" value="Genomic_DNA"/>
</dbReference>
<dbReference type="SMART" id="SM00382">
    <property type="entry name" value="AAA"/>
    <property type="match status" value="1"/>
</dbReference>
<dbReference type="Proteomes" id="UP001481872">
    <property type="component" value="Unassembled WGS sequence"/>
</dbReference>
<evidence type="ECO:0000256" key="1">
    <source>
        <dbReference type="ARBA" id="ARBA00022448"/>
    </source>
</evidence>
<dbReference type="SUPFAM" id="SSF52540">
    <property type="entry name" value="P-loop containing nucleoside triphosphate hydrolases"/>
    <property type="match status" value="1"/>
</dbReference>
<accession>A0ABV1J458</accession>
<dbReference type="RefSeq" id="WP_340412970.1">
    <property type="nucleotide sequence ID" value="NZ_JBBNPS010000002.1"/>
</dbReference>
<protein>
    <submittedName>
        <fullName evidence="5">ABC transporter ATP-binding protein</fullName>
    </submittedName>
</protein>
<evidence type="ECO:0000256" key="3">
    <source>
        <dbReference type="ARBA" id="ARBA00022840"/>
    </source>
</evidence>
<keyword evidence="6" id="KW-1185">Reference proteome</keyword>
<dbReference type="Gene3D" id="3.40.50.300">
    <property type="entry name" value="P-loop containing nucleotide triphosphate hydrolases"/>
    <property type="match status" value="1"/>
</dbReference>
<evidence type="ECO:0000256" key="2">
    <source>
        <dbReference type="ARBA" id="ARBA00022741"/>
    </source>
</evidence>
<keyword evidence="3 5" id="KW-0067">ATP-binding</keyword>